<reference evidence="3 4" key="1">
    <citation type="submission" date="2018-04" db="EMBL/GenBank/DDBJ databases">
        <authorList>
            <person name="Go L.Y."/>
            <person name="Mitchell J.A."/>
        </authorList>
    </citation>
    <scope>NUCLEOTIDE SEQUENCE [LARGE SCALE GENOMIC DNA]</scope>
    <source>
        <strain evidence="3">ULC066bin1</strain>
    </source>
</reference>
<feature type="coiled-coil region" evidence="1">
    <location>
        <begin position="99"/>
        <end position="148"/>
    </location>
</feature>
<reference evidence="3 4" key="2">
    <citation type="submission" date="2018-06" db="EMBL/GenBank/DDBJ databases">
        <title>Metagenomic assembly of (sub)arctic Cyanobacteria and their associated microbiome from non-axenic cultures.</title>
        <authorList>
            <person name="Baurain D."/>
        </authorList>
    </citation>
    <scope>NUCLEOTIDE SEQUENCE [LARGE SCALE GENOMIC DNA]</scope>
    <source>
        <strain evidence="3">ULC066bin1</strain>
    </source>
</reference>
<keyword evidence="2" id="KW-1133">Transmembrane helix</keyword>
<organism evidence="3 4">
    <name type="scientific">Pseudanabaena frigida</name>
    <dbReference type="NCBI Taxonomy" id="945775"/>
    <lineage>
        <taxon>Bacteria</taxon>
        <taxon>Bacillati</taxon>
        <taxon>Cyanobacteriota</taxon>
        <taxon>Cyanophyceae</taxon>
        <taxon>Pseudanabaenales</taxon>
        <taxon>Pseudanabaenaceae</taxon>
        <taxon>Pseudanabaena</taxon>
    </lineage>
</organism>
<proteinExistence type="predicted"/>
<dbReference type="PANTHER" id="PTHR41386:SF1">
    <property type="entry name" value="MEMBRANE PROTEIN"/>
    <property type="match status" value="1"/>
</dbReference>
<keyword evidence="2" id="KW-0812">Transmembrane</keyword>
<feature type="transmembrane region" description="Helical" evidence="2">
    <location>
        <begin position="31"/>
        <end position="51"/>
    </location>
</feature>
<name>A0A2W4W8J7_9CYAN</name>
<keyword evidence="1" id="KW-0175">Coiled coil</keyword>
<sequence>MEKSAKLKHSQSSRGERIADTVTATVGSWRFILIQSFLLGVWIVLNIISWIKHWDEYPFILLNLALSFQAAYATPFILMSQNRQSEVDRDKAKQDLDVDMKAEMEIESLHQKIDSLREREIAELRQMLNDQNQTIQHLEEMLAREIAANHPIPPTAE</sequence>
<dbReference type="PANTHER" id="PTHR41386">
    <property type="entry name" value="INTEGRAL MEMBRANE PROTEIN-RELATED"/>
    <property type="match status" value="1"/>
</dbReference>
<dbReference type="Proteomes" id="UP000249467">
    <property type="component" value="Unassembled WGS sequence"/>
</dbReference>
<feature type="transmembrane region" description="Helical" evidence="2">
    <location>
        <begin position="57"/>
        <end position="79"/>
    </location>
</feature>
<dbReference type="AlphaFoldDB" id="A0A2W4W8J7"/>
<dbReference type="InterPro" id="IPR010406">
    <property type="entry name" value="DUF1003"/>
</dbReference>
<protein>
    <recommendedName>
        <fullName evidence="5">DUF1003 domain-containing protein</fullName>
    </recommendedName>
</protein>
<gene>
    <name evidence="3" type="ORF">DCF19_10145</name>
</gene>
<accession>A0A2W4W8J7</accession>
<evidence type="ECO:0000256" key="1">
    <source>
        <dbReference type="SAM" id="Coils"/>
    </source>
</evidence>
<keyword evidence="2" id="KW-0472">Membrane</keyword>
<evidence type="ECO:0000313" key="4">
    <source>
        <dbReference type="Proteomes" id="UP000249467"/>
    </source>
</evidence>
<dbReference type="EMBL" id="QBML01000012">
    <property type="protein sequence ID" value="PZO41096.1"/>
    <property type="molecule type" value="Genomic_DNA"/>
</dbReference>
<evidence type="ECO:0000313" key="3">
    <source>
        <dbReference type="EMBL" id="PZO41096.1"/>
    </source>
</evidence>
<dbReference type="Pfam" id="PF06210">
    <property type="entry name" value="DUF1003"/>
    <property type="match status" value="1"/>
</dbReference>
<comment type="caution">
    <text evidence="3">The sequence shown here is derived from an EMBL/GenBank/DDBJ whole genome shotgun (WGS) entry which is preliminary data.</text>
</comment>
<evidence type="ECO:0000256" key="2">
    <source>
        <dbReference type="SAM" id="Phobius"/>
    </source>
</evidence>
<evidence type="ECO:0008006" key="5">
    <source>
        <dbReference type="Google" id="ProtNLM"/>
    </source>
</evidence>